<accession>A0A7C4NM67</accession>
<dbReference type="EMBL" id="DTCK01000034">
    <property type="protein sequence ID" value="HGQ35953.1"/>
    <property type="molecule type" value="Genomic_DNA"/>
</dbReference>
<dbReference type="InterPro" id="IPR011047">
    <property type="entry name" value="Quinoprotein_ADH-like_sf"/>
</dbReference>
<evidence type="ECO:0000313" key="2">
    <source>
        <dbReference type="EMBL" id="HGQ64346.1"/>
    </source>
</evidence>
<dbReference type="AlphaFoldDB" id="A0A7C4NM67"/>
<gene>
    <name evidence="2" type="ORF">ENU08_03790</name>
    <name evidence="1" type="ORF">ENU41_04670</name>
</gene>
<reference evidence="2" key="1">
    <citation type="journal article" date="2020" name="mSystems">
        <title>Genome- and Community-Level Interaction Insights into Carbon Utilization and Element Cycling Functions of Hydrothermarchaeota in Hydrothermal Sediment.</title>
        <authorList>
            <person name="Zhou Z."/>
            <person name="Liu Y."/>
            <person name="Xu W."/>
            <person name="Pan J."/>
            <person name="Luo Z.H."/>
            <person name="Li M."/>
        </authorList>
    </citation>
    <scope>NUCLEOTIDE SEQUENCE [LARGE SCALE GENOMIC DNA]</scope>
    <source>
        <strain evidence="2">SpSt-637</strain>
        <strain evidence="1">SpSt-667</strain>
    </source>
</reference>
<comment type="caution">
    <text evidence="2">The sequence shown here is derived from an EMBL/GenBank/DDBJ whole genome shotgun (WGS) entry which is preliminary data.</text>
</comment>
<protein>
    <recommendedName>
        <fullName evidence="3">WD40 repeat domain-containing protein</fullName>
    </recommendedName>
</protein>
<evidence type="ECO:0008006" key="3">
    <source>
        <dbReference type="Google" id="ProtNLM"/>
    </source>
</evidence>
<dbReference type="InterPro" id="IPR015915">
    <property type="entry name" value="Kelch-typ_b-propeller"/>
</dbReference>
<organism evidence="2">
    <name type="scientific">Ignisphaera aggregans</name>
    <dbReference type="NCBI Taxonomy" id="334771"/>
    <lineage>
        <taxon>Archaea</taxon>
        <taxon>Thermoproteota</taxon>
        <taxon>Thermoprotei</taxon>
        <taxon>Desulfurococcales</taxon>
        <taxon>Desulfurococcaceae</taxon>
        <taxon>Ignisphaera</taxon>
    </lineage>
</organism>
<evidence type="ECO:0000313" key="1">
    <source>
        <dbReference type="EMBL" id="HGQ35953.1"/>
    </source>
</evidence>
<sequence>MDIVWSRMSSASGYRDGVYGVCFAEGNVYAVGFDELHGYGKKRYRIESYSVRDGVPLAKWADDKSYTIASLTSCVSARGHIYAFGASERFWSILEFDKDLNLVKRVDIDKPYLVPFSAVALDRYIYVVGTTLTSEGSTAMYVARVVIDTLSMDKSFSTDREGRGAGAYAVAYNKIANRVVVGGFDRSEGAMNWLLTFLTRDLELIKIVRPDVKGSITGLAVNPEGSIYAVSRDVVAKFGREGELIISTTSVPGVKVYSSQDPSTPISVNAVVIADNDAYVLSSDRLSIVDSTRLSRGPQILTTFIGSMDSDNDKVYVALTQVVTKDDWNWAVQALRPRGRRLRIFGR</sequence>
<dbReference type="SUPFAM" id="SSF50998">
    <property type="entry name" value="Quinoprotein alcohol dehydrogenase-like"/>
    <property type="match status" value="1"/>
</dbReference>
<name>A0A7C4NM67_9CREN</name>
<dbReference type="EMBL" id="DTBD01000025">
    <property type="protein sequence ID" value="HGQ64346.1"/>
    <property type="molecule type" value="Genomic_DNA"/>
</dbReference>
<dbReference type="Gene3D" id="2.120.10.80">
    <property type="entry name" value="Kelch-type beta propeller"/>
    <property type="match status" value="1"/>
</dbReference>
<proteinExistence type="predicted"/>